<dbReference type="InterPro" id="IPR036412">
    <property type="entry name" value="HAD-like_sf"/>
</dbReference>
<evidence type="ECO:0000256" key="4">
    <source>
        <dbReference type="ARBA" id="ARBA00023277"/>
    </source>
</evidence>
<dbReference type="Gene3D" id="1.10.150.240">
    <property type="entry name" value="Putative phosphatase, domain 2"/>
    <property type="match status" value="1"/>
</dbReference>
<dbReference type="RefSeq" id="WP_263711272.1">
    <property type="nucleotide sequence ID" value="NZ_JAOWKX010000002.1"/>
</dbReference>
<dbReference type="Pfam" id="PF13419">
    <property type="entry name" value="HAD_2"/>
    <property type="match status" value="1"/>
</dbReference>
<dbReference type="PANTHER" id="PTHR43434:SF23">
    <property type="entry name" value="PHOSPHOGLYCOLATE PHOSPHATASE"/>
    <property type="match status" value="1"/>
</dbReference>
<proteinExistence type="predicted"/>
<protein>
    <submittedName>
        <fullName evidence="5">HAD-IA family hydrolase</fullName>
    </submittedName>
</protein>
<dbReference type="SFLD" id="SFLDG01129">
    <property type="entry name" value="C1.5:_HAD__Beta-PGM__Phosphata"/>
    <property type="match status" value="1"/>
</dbReference>
<accession>A0ABT3A6Z9</accession>
<reference evidence="5 6" key="1">
    <citation type="submission" date="2022-10" db="EMBL/GenBank/DDBJ databases">
        <title>Aestuariibacter sp. AA17 isolated from Montipora capitata coral fragment.</title>
        <authorList>
            <person name="Emsley S.A."/>
            <person name="Pfannmuller K.M."/>
            <person name="Loughran R.M."/>
            <person name="Shlafstein M."/>
            <person name="Papke E."/>
            <person name="Saw J.H."/>
            <person name="Ushijima B."/>
            <person name="Videau P."/>
        </authorList>
    </citation>
    <scope>NUCLEOTIDE SEQUENCE [LARGE SCALE GENOMIC DNA]</scope>
    <source>
        <strain evidence="5 6">AA17</strain>
    </source>
</reference>
<keyword evidence="4" id="KW-0119">Carbohydrate metabolism</keyword>
<name>A0ABT3A6Z9_9ALTE</name>
<dbReference type="InterPro" id="IPR050155">
    <property type="entry name" value="HAD-like_hydrolase_sf"/>
</dbReference>
<evidence type="ECO:0000256" key="2">
    <source>
        <dbReference type="ARBA" id="ARBA00022801"/>
    </source>
</evidence>
<sequence>MNQNPFGVLFDLDGTLLDTAPDLGAALNHVLAIHSLPTLAYEDYRNVASHGAAGLLKLGFKELLDDYDPNTLREQFLTYYNDHLCVDTRMFDGIDRLIRALDERNVPWGIVTNKPGWLTDALLPHFEAFTNCKVVISGDTLDERKPHPLPLIHAGETIRLPADKIYYVGDAERDIQAANAAGMISVLAQYGYIRDEDNINDWEANHIVPTVASLIELLIIR</sequence>
<dbReference type="InterPro" id="IPR006439">
    <property type="entry name" value="HAD-SF_hydro_IA"/>
</dbReference>
<dbReference type="NCBIfam" id="TIGR01549">
    <property type="entry name" value="HAD-SF-IA-v1"/>
    <property type="match status" value="1"/>
</dbReference>
<dbReference type="InterPro" id="IPR023214">
    <property type="entry name" value="HAD_sf"/>
</dbReference>
<dbReference type="SUPFAM" id="SSF56784">
    <property type="entry name" value="HAD-like"/>
    <property type="match status" value="1"/>
</dbReference>
<evidence type="ECO:0000256" key="1">
    <source>
        <dbReference type="ARBA" id="ARBA00022723"/>
    </source>
</evidence>
<dbReference type="InterPro" id="IPR041492">
    <property type="entry name" value="HAD_2"/>
</dbReference>
<dbReference type="PANTHER" id="PTHR43434">
    <property type="entry name" value="PHOSPHOGLYCOLATE PHOSPHATASE"/>
    <property type="match status" value="1"/>
</dbReference>
<comment type="caution">
    <text evidence="5">The sequence shown here is derived from an EMBL/GenBank/DDBJ whole genome shotgun (WGS) entry which is preliminary data.</text>
</comment>
<evidence type="ECO:0000313" key="6">
    <source>
        <dbReference type="Proteomes" id="UP001652504"/>
    </source>
</evidence>
<dbReference type="InterPro" id="IPR023198">
    <property type="entry name" value="PGP-like_dom2"/>
</dbReference>
<dbReference type="EMBL" id="JAOWKX010000002">
    <property type="protein sequence ID" value="MCV2884062.1"/>
    <property type="molecule type" value="Genomic_DNA"/>
</dbReference>
<dbReference type="Gene3D" id="3.40.50.1000">
    <property type="entry name" value="HAD superfamily/HAD-like"/>
    <property type="match status" value="1"/>
</dbReference>
<keyword evidence="6" id="KW-1185">Reference proteome</keyword>
<dbReference type="Proteomes" id="UP001652504">
    <property type="component" value="Unassembled WGS sequence"/>
</dbReference>
<evidence type="ECO:0000313" key="5">
    <source>
        <dbReference type="EMBL" id="MCV2884062.1"/>
    </source>
</evidence>
<organism evidence="5 6">
    <name type="scientific">Fluctibacter corallii</name>
    <dbReference type="NCBI Taxonomy" id="2984329"/>
    <lineage>
        <taxon>Bacteria</taxon>
        <taxon>Pseudomonadati</taxon>
        <taxon>Pseudomonadota</taxon>
        <taxon>Gammaproteobacteria</taxon>
        <taxon>Alteromonadales</taxon>
        <taxon>Alteromonadaceae</taxon>
        <taxon>Fluctibacter</taxon>
    </lineage>
</organism>
<evidence type="ECO:0000256" key="3">
    <source>
        <dbReference type="ARBA" id="ARBA00022842"/>
    </source>
</evidence>
<keyword evidence="1" id="KW-0479">Metal-binding</keyword>
<keyword evidence="3" id="KW-0460">Magnesium</keyword>
<gene>
    <name evidence="5" type="ORF">OE749_05080</name>
</gene>
<dbReference type="SFLD" id="SFLDS00003">
    <property type="entry name" value="Haloacid_Dehalogenase"/>
    <property type="match status" value="1"/>
</dbReference>
<dbReference type="GO" id="GO:0016787">
    <property type="term" value="F:hydrolase activity"/>
    <property type="evidence" value="ECO:0007669"/>
    <property type="project" value="UniProtKB-KW"/>
</dbReference>
<keyword evidence="2 5" id="KW-0378">Hydrolase</keyword>